<dbReference type="GeneID" id="25910707"/>
<protein>
    <recommendedName>
        <fullName evidence="8">Cationic amino acid transporter C-terminal domain-containing protein</fullName>
    </recommendedName>
</protein>
<feature type="transmembrane region" description="Helical" evidence="5">
    <location>
        <begin position="126"/>
        <end position="148"/>
    </location>
</feature>
<feature type="transmembrane region" description="Helical" evidence="5">
    <location>
        <begin position="58"/>
        <end position="78"/>
    </location>
</feature>
<feature type="transmembrane region" description="Helical" evidence="5">
    <location>
        <begin position="447"/>
        <end position="467"/>
    </location>
</feature>
<dbReference type="GO" id="GO:0016020">
    <property type="term" value="C:membrane"/>
    <property type="evidence" value="ECO:0007669"/>
    <property type="project" value="UniProtKB-SubCell"/>
</dbReference>
<sequence length="537" mass="57717">MLNNMSLLSVKDDDADRISVDNDLDFEMGKLNTSFDENEEEADAIDFSTGGESSSRTINLFGGVSLVVGLMIGSGIFASPGSILSEVESIGVSLVVWMMGGLLAMAGALCYVELGTSIPKGGGEYAYLELAYGPLASFLFTFTAALIARPASNSIIAIVCSEYISKAIWAADDGSDVPSVLIVKGIAIAILLAVCILQCVDGNLAMSVMKSTTVAKLLAIAIISLSGLWVLVTSSERRNVVFSTKDWSDADISPTALSNAVVASLWAYDGWNNLNYALEEFQNPTRNLPLAILIAIPLVITCYLLVNVAYLAVLNVAEIMGSETVGVSYGTKLVGHSWGGTLVCLFVAVSAFGALNGSMIGGSRLTHVAARDGMAPRFLYGLHPTRHTPYKAIIAQSMLSCLYILPGDFEQLLAFFSFGMWIFYALTVMSVSVLRRNRPNMVRPFRVWTPLVWIFTLVAWFLVINLLVSRTKACVACLVFLAVGAGVYGFKSYGNTPSAGGDRSPFIRSYTKVHQQPDGDDEVETELELEASQIHEA</sequence>
<dbReference type="EMBL" id="KQ242765">
    <property type="protein sequence ID" value="KNC77336.1"/>
    <property type="molecule type" value="Genomic_DNA"/>
</dbReference>
<evidence type="ECO:0000256" key="2">
    <source>
        <dbReference type="ARBA" id="ARBA00022692"/>
    </source>
</evidence>
<name>A0A0L0FLH3_9EUKA</name>
<evidence type="ECO:0000256" key="3">
    <source>
        <dbReference type="ARBA" id="ARBA00022989"/>
    </source>
</evidence>
<evidence type="ECO:0000256" key="4">
    <source>
        <dbReference type="ARBA" id="ARBA00023136"/>
    </source>
</evidence>
<accession>A0A0L0FLH3</accession>
<dbReference type="InterPro" id="IPR050598">
    <property type="entry name" value="AminoAcid_Transporter"/>
</dbReference>
<gene>
    <name evidence="6" type="ORF">SARC_10203</name>
</gene>
<feature type="transmembrane region" description="Helical" evidence="5">
    <location>
        <begin position="412"/>
        <end position="435"/>
    </location>
</feature>
<evidence type="ECO:0000313" key="7">
    <source>
        <dbReference type="Proteomes" id="UP000054560"/>
    </source>
</evidence>
<dbReference type="PANTHER" id="PTHR11785">
    <property type="entry name" value="AMINO ACID TRANSPORTER"/>
    <property type="match status" value="1"/>
</dbReference>
<dbReference type="InterPro" id="IPR002293">
    <property type="entry name" value="AA/rel_permease1"/>
</dbReference>
<comment type="subcellular location">
    <subcellularLocation>
        <location evidence="1">Membrane</location>
        <topology evidence="1">Multi-pass membrane protein</topology>
    </subcellularLocation>
</comment>
<feature type="transmembrane region" description="Helical" evidence="5">
    <location>
        <begin position="473"/>
        <end position="490"/>
    </location>
</feature>
<evidence type="ECO:0000313" key="6">
    <source>
        <dbReference type="EMBL" id="KNC77336.1"/>
    </source>
</evidence>
<evidence type="ECO:0000256" key="1">
    <source>
        <dbReference type="ARBA" id="ARBA00004141"/>
    </source>
</evidence>
<evidence type="ECO:0000256" key="5">
    <source>
        <dbReference type="SAM" id="Phobius"/>
    </source>
</evidence>
<dbReference type="eggNOG" id="KOG1287">
    <property type="taxonomic scope" value="Eukaryota"/>
</dbReference>
<dbReference type="Proteomes" id="UP000054560">
    <property type="component" value="Unassembled WGS sequence"/>
</dbReference>
<dbReference type="Pfam" id="PF13520">
    <property type="entry name" value="AA_permease_2"/>
    <property type="match status" value="1"/>
</dbReference>
<feature type="transmembrane region" description="Helical" evidence="5">
    <location>
        <begin position="213"/>
        <end position="232"/>
    </location>
</feature>
<keyword evidence="4 5" id="KW-0472">Membrane</keyword>
<dbReference type="STRING" id="667725.A0A0L0FLH3"/>
<reference evidence="6 7" key="1">
    <citation type="submission" date="2011-02" db="EMBL/GenBank/DDBJ databases">
        <title>The Genome Sequence of Sphaeroforma arctica JP610.</title>
        <authorList>
            <consortium name="The Broad Institute Genome Sequencing Platform"/>
            <person name="Russ C."/>
            <person name="Cuomo C."/>
            <person name="Young S.K."/>
            <person name="Zeng Q."/>
            <person name="Gargeya S."/>
            <person name="Alvarado L."/>
            <person name="Berlin A."/>
            <person name="Chapman S.B."/>
            <person name="Chen Z."/>
            <person name="Freedman E."/>
            <person name="Gellesch M."/>
            <person name="Goldberg J."/>
            <person name="Griggs A."/>
            <person name="Gujja S."/>
            <person name="Heilman E."/>
            <person name="Heiman D."/>
            <person name="Howarth C."/>
            <person name="Mehta T."/>
            <person name="Neiman D."/>
            <person name="Pearson M."/>
            <person name="Roberts A."/>
            <person name="Saif S."/>
            <person name="Shea T."/>
            <person name="Shenoy N."/>
            <person name="Sisk P."/>
            <person name="Stolte C."/>
            <person name="Sykes S."/>
            <person name="White J."/>
            <person name="Yandava C."/>
            <person name="Burger G."/>
            <person name="Gray M.W."/>
            <person name="Holland P.W.H."/>
            <person name="King N."/>
            <person name="Lang F.B.F."/>
            <person name="Roger A.J."/>
            <person name="Ruiz-Trillo I."/>
            <person name="Haas B."/>
            <person name="Nusbaum C."/>
            <person name="Birren B."/>
        </authorList>
    </citation>
    <scope>NUCLEOTIDE SEQUENCE [LARGE SCALE GENOMIC DNA]</scope>
    <source>
        <strain evidence="6 7">JP610</strain>
    </source>
</reference>
<dbReference type="GO" id="GO:0015179">
    <property type="term" value="F:L-amino acid transmembrane transporter activity"/>
    <property type="evidence" value="ECO:0007669"/>
    <property type="project" value="TreeGrafter"/>
</dbReference>
<feature type="transmembrane region" description="Helical" evidence="5">
    <location>
        <begin position="288"/>
        <end position="313"/>
    </location>
</feature>
<dbReference type="PANTHER" id="PTHR11785:SF512">
    <property type="entry name" value="SOBREMESA, ISOFORM B"/>
    <property type="match status" value="1"/>
</dbReference>
<dbReference type="Gene3D" id="1.20.1740.10">
    <property type="entry name" value="Amino acid/polyamine transporter I"/>
    <property type="match status" value="1"/>
</dbReference>
<keyword evidence="3 5" id="KW-1133">Transmembrane helix</keyword>
<keyword evidence="2 5" id="KW-0812">Transmembrane</keyword>
<keyword evidence="7" id="KW-1185">Reference proteome</keyword>
<feature type="transmembrane region" description="Helical" evidence="5">
    <location>
        <begin position="90"/>
        <end position="114"/>
    </location>
</feature>
<organism evidence="6 7">
    <name type="scientific">Sphaeroforma arctica JP610</name>
    <dbReference type="NCBI Taxonomy" id="667725"/>
    <lineage>
        <taxon>Eukaryota</taxon>
        <taxon>Ichthyosporea</taxon>
        <taxon>Ichthyophonida</taxon>
        <taxon>Sphaeroforma</taxon>
    </lineage>
</organism>
<dbReference type="RefSeq" id="XP_014151238.1">
    <property type="nucleotide sequence ID" value="XM_014295763.1"/>
</dbReference>
<feature type="transmembrane region" description="Helical" evidence="5">
    <location>
        <begin position="333"/>
        <end position="355"/>
    </location>
</feature>
<dbReference type="PIRSF" id="PIRSF006060">
    <property type="entry name" value="AA_transporter"/>
    <property type="match status" value="1"/>
</dbReference>
<dbReference type="OrthoDB" id="10062876at2759"/>
<dbReference type="AlphaFoldDB" id="A0A0L0FLH3"/>
<feature type="transmembrane region" description="Helical" evidence="5">
    <location>
        <begin position="181"/>
        <end position="201"/>
    </location>
</feature>
<proteinExistence type="predicted"/>
<evidence type="ECO:0008006" key="8">
    <source>
        <dbReference type="Google" id="ProtNLM"/>
    </source>
</evidence>